<proteinExistence type="predicted"/>
<accession>A0A182MS22</accession>
<dbReference type="EMBL" id="AXCM01008523">
    <property type="status" value="NOT_ANNOTATED_CDS"/>
    <property type="molecule type" value="Genomic_DNA"/>
</dbReference>
<dbReference type="VEuPathDB" id="VectorBase:ACUA024898"/>
<evidence type="ECO:0000313" key="1">
    <source>
        <dbReference type="EnsemblMetazoa" id="ACUA024898-PA"/>
    </source>
</evidence>
<sequence>MSFLSGGSVGSNFLSSENATLNASTRIRSRVACAVRYLSVARRLLRRSSRERFENSVCTDGSCCLRCRTGPTLPYIGGWPAVTESTLLHQVMIYSATFGAFREKSQARYSCSTCVPATNTFTEKRPQFLGMITSEYRDQMIPVAASEADCEIDS</sequence>
<dbReference type="EnsemblMetazoa" id="ACUA024898-RA">
    <property type="protein sequence ID" value="ACUA024898-PA"/>
    <property type="gene ID" value="ACUA024898"/>
</dbReference>
<organism evidence="1 2">
    <name type="scientific">Anopheles culicifacies</name>
    <dbReference type="NCBI Taxonomy" id="139723"/>
    <lineage>
        <taxon>Eukaryota</taxon>
        <taxon>Metazoa</taxon>
        <taxon>Ecdysozoa</taxon>
        <taxon>Arthropoda</taxon>
        <taxon>Hexapoda</taxon>
        <taxon>Insecta</taxon>
        <taxon>Pterygota</taxon>
        <taxon>Neoptera</taxon>
        <taxon>Endopterygota</taxon>
        <taxon>Diptera</taxon>
        <taxon>Nematocera</taxon>
        <taxon>Culicoidea</taxon>
        <taxon>Culicidae</taxon>
        <taxon>Anophelinae</taxon>
        <taxon>Anopheles</taxon>
        <taxon>culicifacies species complex</taxon>
    </lineage>
</organism>
<protein>
    <submittedName>
        <fullName evidence="1">Uncharacterized protein</fullName>
    </submittedName>
</protein>
<keyword evidence="2" id="KW-1185">Reference proteome</keyword>
<name>A0A182MS22_9DIPT</name>
<reference evidence="1" key="2">
    <citation type="submission" date="2020-05" db="UniProtKB">
        <authorList>
            <consortium name="EnsemblMetazoa"/>
        </authorList>
    </citation>
    <scope>IDENTIFICATION</scope>
    <source>
        <strain evidence="1">A-37</strain>
    </source>
</reference>
<evidence type="ECO:0000313" key="2">
    <source>
        <dbReference type="Proteomes" id="UP000075883"/>
    </source>
</evidence>
<dbReference type="Proteomes" id="UP000075883">
    <property type="component" value="Unassembled WGS sequence"/>
</dbReference>
<dbReference type="AlphaFoldDB" id="A0A182MS22"/>
<reference evidence="2" key="1">
    <citation type="submission" date="2013-09" db="EMBL/GenBank/DDBJ databases">
        <title>The Genome Sequence of Anopheles culicifacies species A.</title>
        <authorList>
            <consortium name="The Broad Institute Genomics Platform"/>
            <person name="Neafsey D.E."/>
            <person name="Besansky N."/>
            <person name="Howell P."/>
            <person name="Walton C."/>
            <person name="Young S.K."/>
            <person name="Zeng Q."/>
            <person name="Gargeya S."/>
            <person name="Fitzgerald M."/>
            <person name="Haas B."/>
            <person name="Abouelleil A."/>
            <person name="Allen A.W."/>
            <person name="Alvarado L."/>
            <person name="Arachchi H.M."/>
            <person name="Berlin A.M."/>
            <person name="Chapman S.B."/>
            <person name="Gainer-Dewar J."/>
            <person name="Goldberg J."/>
            <person name="Griggs A."/>
            <person name="Gujja S."/>
            <person name="Hansen M."/>
            <person name="Howarth C."/>
            <person name="Imamovic A."/>
            <person name="Ireland A."/>
            <person name="Larimer J."/>
            <person name="McCowan C."/>
            <person name="Murphy C."/>
            <person name="Pearson M."/>
            <person name="Poon T.W."/>
            <person name="Priest M."/>
            <person name="Roberts A."/>
            <person name="Saif S."/>
            <person name="Shea T."/>
            <person name="Sisk P."/>
            <person name="Sykes S."/>
            <person name="Wortman J."/>
            <person name="Nusbaum C."/>
            <person name="Birren B."/>
        </authorList>
    </citation>
    <scope>NUCLEOTIDE SEQUENCE [LARGE SCALE GENOMIC DNA]</scope>
    <source>
        <strain evidence="2">A-37</strain>
    </source>
</reference>